<reference evidence="1" key="1">
    <citation type="submission" date="2019-09" db="EMBL/GenBank/DDBJ databases">
        <title>Draft genome information of white flower Hibiscus syriacus.</title>
        <authorList>
            <person name="Kim Y.-M."/>
        </authorList>
    </citation>
    <scope>NUCLEOTIDE SEQUENCE [LARGE SCALE GENOMIC DNA]</scope>
    <source>
        <strain evidence="1">YM2019G1</strain>
    </source>
</reference>
<protein>
    <submittedName>
        <fullName evidence="1">Beta-1,3-galactosyltransferase 1</fullName>
    </submittedName>
</protein>
<organism evidence="1 2">
    <name type="scientific">Hibiscus syriacus</name>
    <name type="common">Rose of Sharon</name>
    <dbReference type="NCBI Taxonomy" id="106335"/>
    <lineage>
        <taxon>Eukaryota</taxon>
        <taxon>Viridiplantae</taxon>
        <taxon>Streptophyta</taxon>
        <taxon>Embryophyta</taxon>
        <taxon>Tracheophyta</taxon>
        <taxon>Spermatophyta</taxon>
        <taxon>Magnoliopsida</taxon>
        <taxon>eudicotyledons</taxon>
        <taxon>Gunneridae</taxon>
        <taxon>Pentapetalae</taxon>
        <taxon>rosids</taxon>
        <taxon>malvids</taxon>
        <taxon>Malvales</taxon>
        <taxon>Malvaceae</taxon>
        <taxon>Malvoideae</taxon>
        <taxon>Hibiscus</taxon>
    </lineage>
</organism>
<dbReference type="Proteomes" id="UP000436088">
    <property type="component" value="Unassembled WGS sequence"/>
</dbReference>
<gene>
    <name evidence="1" type="ORF">F3Y22_tig00000132pilonHSYRG00219</name>
</gene>
<dbReference type="EMBL" id="VEPZ02000013">
    <property type="protein sequence ID" value="KAE8736236.1"/>
    <property type="molecule type" value="Genomic_DNA"/>
</dbReference>
<accession>A0A6A3D456</accession>
<name>A0A6A3D456_HIBSY</name>
<dbReference type="GO" id="GO:0016757">
    <property type="term" value="F:glycosyltransferase activity"/>
    <property type="evidence" value="ECO:0007669"/>
    <property type="project" value="UniProtKB-KW"/>
</dbReference>
<sequence>MWIVPDVNAVPWTSRTEVLKNEAIALEAFQGPNILLRPWIKPFQIGDQLMAARAERETIMKDPMISEGVKNIESTFKRKYFMVIGINTAFSSRKRRDSVRATWMPQESHVLINYMTYMRGRKLNNGFGLLQFNIRCILDKAIEAEEKGVKYHEPEYWKFGEVGNNISDMLLDNLIIAMLHLRNVLHKYANEDVSLGAWFIGLDVEHVDDRRLCCGTPRLNGKLKLVISVLLHSTGSAVGFAGVRMCSIAYHRKQKRCPLLLLLRYSSTEADPSTAASPIL</sequence>
<keyword evidence="2" id="KW-1185">Reference proteome</keyword>
<dbReference type="AlphaFoldDB" id="A0A6A3D456"/>
<evidence type="ECO:0000313" key="2">
    <source>
        <dbReference type="Proteomes" id="UP000436088"/>
    </source>
</evidence>
<dbReference type="UniPathway" id="UPA00378"/>
<comment type="caution">
    <text evidence="1">The sequence shown here is derived from an EMBL/GenBank/DDBJ whole genome shotgun (WGS) entry which is preliminary data.</text>
</comment>
<evidence type="ECO:0000313" key="1">
    <source>
        <dbReference type="EMBL" id="KAE8736236.1"/>
    </source>
</evidence>
<proteinExistence type="predicted"/>